<evidence type="ECO:0000313" key="3">
    <source>
        <dbReference type="EMBL" id="CRG51522.1"/>
    </source>
</evidence>
<comment type="caution">
    <text evidence="3">The sequence shown here is derived from an EMBL/GenBank/DDBJ whole genome shotgun (WGS) entry which is preliminary data.</text>
</comment>
<dbReference type="PANTHER" id="PTHR34611">
    <property type="match status" value="1"/>
</dbReference>
<name>A0ABP1ZJD5_9GAMM</name>
<dbReference type="InterPro" id="IPR010106">
    <property type="entry name" value="RpnA"/>
</dbReference>
<proteinExistence type="inferred from homology"/>
<comment type="similarity">
    <text evidence="1">Belongs to the Rpn/YhgA-like nuclease family.</text>
</comment>
<dbReference type="Pfam" id="PF04754">
    <property type="entry name" value="Transposase_31"/>
    <property type="match status" value="1"/>
</dbReference>
<protein>
    <submittedName>
        <fullName evidence="3">Transposase</fullName>
    </submittedName>
</protein>
<sequence length="329" mass="37440">MKKVVLKWGRVIAQEDAHDYYRPMKTIPTPHDALFKNFMTQPATACDLLEFHLPPELRQLCDLSTLRLESGSFIENNLRACYSDVLYSLKTTVGDGYVYALIEHQSSPDKNMAFRLMRYAIAAMQSHLEAGYDKLPLVIPILFYHGMITPYPYPMSWLHAFNQPELAGQLYCGNFPLVDVTVIPDHEIMTHRRIALLELLQKHIRQRDLSELLDQLVILIASGYTTEDQLKSAINYIIQVGETAEPEVFIRSLAHRLPQHEESLMTIAQKLEQKGEARGIVKGRVEGRVEGAQETALKIARTMLANGLDRATVMKMTGLSEEELTQIHH</sequence>
<evidence type="ECO:0000313" key="4">
    <source>
        <dbReference type="Proteomes" id="UP000047420"/>
    </source>
</evidence>
<dbReference type="NCBIfam" id="TIGR01784">
    <property type="entry name" value="T_den_put_tspse"/>
    <property type="match status" value="1"/>
</dbReference>
<dbReference type="EMBL" id="CVMG01000026">
    <property type="protein sequence ID" value="CRG51522.1"/>
    <property type="molecule type" value="Genomic_DNA"/>
</dbReference>
<gene>
    <name evidence="3" type="ORF">ERS008478_03160</name>
</gene>
<dbReference type="PANTHER" id="PTHR34611:SF4">
    <property type="entry name" value="RECOMBINATION-PROMOTING NUCLEASE PSLT051"/>
    <property type="match status" value="1"/>
</dbReference>
<evidence type="ECO:0000259" key="2">
    <source>
        <dbReference type="Pfam" id="PF04754"/>
    </source>
</evidence>
<evidence type="ECO:0000256" key="1">
    <source>
        <dbReference type="ARBA" id="ARBA00009787"/>
    </source>
</evidence>
<reference evidence="3 4" key="1">
    <citation type="submission" date="2015-03" db="EMBL/GenBank/DDBJ databases">
        <authorList>
            <consortium name="Pathogen Informatics"/>
            <person name="Murphy D."/>
        </authorList>
    </citation>
    <scope>NUCLEOTIDE SEQUENCE [LARGE SCALE GENOMIC DNA]</scope>
    <source>
        <strain evidence="3 4">WP-931201</strain>
    </source>
</reference>
<dbReference type="InterPro" id="IPR051699">
    <property type="entry name" value="Rpn/YhgA-like_nuclease"/>
</dbReference>
<feature type="domain" description="Transposase (putative) YhgA-like" evidence="2">
    <location>
        <begin position="29"/>
        <end position="230"/>
    </location>
</feature>
<dbReference type="Proteomes" id="UP000047420">
    <property type="component" value="Unassembled WGS sequence"/>
</dbReference>
<organism evidence="3 4">
    <name type="scientific">Yersinia wautersii</name>
    <dbReference type="NCBI Taxonomy" id="1341643"/>
    <lineage>
        <taxon>Bacteria</taxon>
        <taxon>Pseudomonadati</taxon>
        <taxon>Pseudomonadota</taxon>
        <taxon>Gammaproteobacteria</taxon>
        <taxon>Enterobacterales</taxon>
        <taxon>Yersiniaceae</taxon>
        <taxon>Yersinia</taxon>
    </lineage>
</organism>
<dbReference type="InterPro" id="IPR006842">
    <property type="entry name" value="Transposase_31"/>
</dbReference>
<accession>A0ABP1ZJD5</accession>
<keyword evidence="4" id="KW-1185">Reference proteome</keyword>